<gene>
    <name evidence="1" type="ORF">P0O15_12085</name>
</gene>
<sequence>MCDNPELDEIDRLLARGESIADIARIYALSWDAVDRHQTNHLPATLQASPSVGAVIKADSLLAEMQSIRERTLTLLDKAEAAGTTKAYGPPAAYIRELREMLKFLAELEGRISSQPQVNIYTSPEWKEVGAVLAEILAPYPDLRVEVAAAIVRLEAGSGDRRGRSGRKGRGGGRR</sequence>
<protein>
    <recommendedName>
        <fullName evidence="3">Terminase small subunit</fullName>
    </recommendedName>
</protein>
<keyword evidence="2" id="KW-1185">Reference proteome</keyword>
<organism evidence="1 2">
    <name type="scientific">Candidatus Methanocrinis natronophilus</name>
    <dbReference type="NCBI Taxonomy" id="3033396"/>
    <lineage>
        <taxon>Archaea</taxon>
        <taxon>Methanobacteriati</taxon>
        <taxon>Methanobacteriota</taxon>
        <taxon>Stenosarchaea group</taxon>
        <taxon>Methanomicrobia</taxon>
        <taxon>Methanotrichales</taxon>
        <taxon>Methanotrichaceae</taxon>
        <taxon>Methanocrinis</taxon>
    </lineage>
</organism>
<evidence type="ECO:0008006" key="3">
    <source>
        <dbReference type="Google" id="ProtNLM"/>
    </source>
</evidence>
<comment type="caution">
    <text evidence="1">The sequence shown here is derived from an EMBL/GenBank/DDBJ whole genome shotgun (WGS) entry which is preliminary data.</text>
</comment>
<evidence type="ECO:0000313" key="1">
    <source>
        <dbReference type="EMBL" id="MDF0591896.1"/>
    </source>
</evidence>
<dbReference type="Proteomes" id="UP001220010">
    <property type="component" value="Unassembled WGS sequence"/>
</dbReference>
<reference evidence="1 2" key="1">
    <citation type="submission" date="2023-03" db="EMBL/GenBank/DDBJ databases">
        <title>WGS of Methanotrichaceae archaeon Mx.</title>
        <authorList>
            <person name="Sorokin D.Y."/>
            <person name="Merkel A.Y."/>
        </authorList>
    </citation>
    <scope>NUCLEOTIDE SEQUENCE [LARGE SCALE GENOMIC DNA]</scope>
    <source>
        <strain evidence="1 2">Mx</strain>
    </source>
</reference>
<proteinExistence type="predicted"/>
<dbReference type="RefSeq" id="WP_316967618.1">
    <property type="nucleotide sequence ID" value="NZ_JARFPK010000083.1"/>
</dbReference>
<accession>A0ABT5XB12</accession>
<dbReference type="EMBL" id="JARFPK010000083">
    <property type="protein sequence ID" value="MDF0591896.1"/>
    <property type="molecule type" value="Genomic_DNA"/>
</dbReference>
<evidence type="ECO:0000313" key="2">
    <source>
        <dbReference type="Proteomes" id="UP001220010"/>
    </source>
</evidence>
<name>A0ABT5XB12_9EURY</name>